<reference key="1">
    <citation type="submission" date="2007-01" db="EMBL/GenBank/DDBJ databases">
        <title>The Genome Sequence of Puccinia graminis f. sp. tritici Strain CRL 75-36-700-3.</title>
        <authorList>
            <consortium name="The Broad Institute Genome Sequencing Platform"/>
            <person name="Birren B."/>
            <person name="Lander E."/>
            <person name="Galagan J."/>
            <person name="Nusbaum C."/>
            <person name="Devon K."/>
            <person name="Cuomo C."/>
            <person name="Jaffe D."/>
            <person name="Butler J."/>
            <person name="Alvarez P."/>
            <person name="Gnerre S."/>
            <person name="Grabherr M."/>
            <person name="Mauceli E."/>
            <person name="Brockman W."/>
            <person name="Young S."/>
            <person name="LaButti K."/>
            <person name="Sykes S."/>
            <person name="DeCaprio D."/>
            <person name="Crawford M."/>
            <person name="Koehrsen M."/>
            <person name="Engels R."/>
            <person name="Montgomery P."/>
            <person name="Pearson M."/>
            <person name="Howarth C."/>
            <person name="Larson L."/>
            <person name="White J."/>
            <person name="Zeng Q."/>
            <person name="Kodira C."/>
            <person name="Yandava C."/>
            <person name="Alvarado L."/>
            <person name="O'Leary S."/>
            <person name="Szabo L."/>
            <person name="Dean R."/>
            <person name="Schein J."/>
        </authorList>
    </citation>
    <scope>NUCLEOTIDE SEQUENCE</scope>
    <source>
        <strain>CRL 75-36-700-3</strain>
    </source>
</reference>
<protein>
    <submittedName>
        <fullName evidence="2">Uncharacterized protein</fullName>
    </submittedName>
</protein>
<feature type="compositionally biased region" description="Polar residues" evidence="1">
    <location>
        <begin position="55"/>
        <end position="66"/>
    </location>
</feature>
<gene>
    <name evidence="2" type="ORF">PGTG_14135</name>
</gene>
<name>E3KX26_PUCGT</name>
<dbReference type="RefSeq" id="XP_003333215.2">
    <property type="nucleotide sequence ID" value="XM_003333167.2"/>
</dbReference>
<evidence type="ECO:0000256" key="1">
    <source>
        <dbReference type="SAM" id="MobiDB-lite"/>
    </source>
</evidence>
<sequence length="165" mass="17902">MGDASHWGALHPQSREALLSQSRDGILLMVLRRQAHPLRQLPDDGGAGSGDLGVSPQNESSLLTSQRHQRVRTPDEHHSPTIGCTFLVITPRVGSLAVAEAIIYVAQAELADGKTSYCNDHGLDCALHGSSSRESAIISLRQLAPIKHLYEHVLSRSRNSMNEPT</sequence>
<proteinExistence type="predicted"/>
<dbReference type="GeneID" id="10541748"/>
<accession>E3KX26</accession>
<reference evidence="3" key="2">
    <citation type="journal article" date="2011" name="Proc. Natl. Acad. Sci. U.S.A.">
        <title>Obligate biotrophy features unraveled by the genomic analysis of rust fungi.</title>
        <authorList>
            <person name="Duplessis S."/>
            <person name="Cuomo C.A."/>
            <person name="Lin Y.-C."/>
            <person name="Aerts A."/>
            <person name="Tisserant E."/>
            <person name="Veneault-Fourrey C."/>
            <person name="Joly D.L."/>
            <person name="Hacquard S."/>
            <person name="Amselem J."/>
            <person name="Cantarel B.L."/>
            <person name="Chiu R."/>
            <person name="Coutinho P.M."/>
            <person name="Feau N."/>
            <person name="Field M."/>
            <person name="Frey P."/>
            <person name="Gelhaye E."/>
            <person name="Goldberg J."/>
            <person name="Grabherr M.G."/>
            <person name="Kodira C.D."/>
            <person name="Kohler A."/>
            <person name="Kuees U."/>
            <person name="Lindquist E.A."/>
            <person name="Lucas S.M."/>
            <person name="Mago R."/>
            <person name="Mauceli E."/>
            <person name="Morin E."/>
            <person name="Murat C."/>
            <person name="Pangilinan J.L."/>
            <person name="Park R."/>
            <person name="Pearson M."/>
            <person name="Quesneville H."/>
            <person name="Rouhier N."/>
            <person name="Sakthikumar S."/>
            <person name="Salamov A.A."/>
            <person name="Schmutz J."/>
            <person name="Selles B."/>
            <person name="Shapiro H."/>
            <person name="Tanguay P."/>
            <person name="Tuskan G.A."/>
            <person name="Henrissat B."/>
            <person name="Van de Peer Y."/>
            <person name="Rouze P."/>
            <person name="Ellis J.G."/>
            <person name="Dodds P.N."/>
            <person name="Schein J.E."/>
            <person name="Zhong S."/>
            <person name="Hamelin R.C."/>
            <person name="Grigoriev I.V."/>
            <person name="Szabo L.J."/>
            <person name="Martin F."/>
        </authorList>
    </citation>
    <scope>NUCLEOTIDE SEQUENCE [LARGE SCALE GENOMIC DNA]</scope>
    <source>
        <strain evidence="3">CRL 75-36-700-3 / race SCCL</strain>
    </source>
</reference>
<dbReference type="Proteomes" id="UP000008783">
    <property type="component" value="Unassembled WGS sequence"/>
</dbReference>
<dbReference type="OrthoDB" id="10287862at2759"/>
<dbReference type="AlphaFoldDB" id="E3KX26"/>
<evidence type="ECO:0000313" key="3">
    <source>
        <dbReference type="Proteomes" id="UP000008783"/>
    </source>
</evidence>
<dbReference type="InParanoid" id="E3KX26"/>
<dbReference type="VEuPathDB" id="FungiDB:PGTG_14135"/>
<feature type="region of interest" description="Disordered" evidence="1">
    <location>
        <begin position="39"/>
        <end position="78"/>
    </location>
</feature>
<dbReference type="EMBL" id="DS178317">
    <property type="protein sequence ID" value="EFP88796.2"/>
    <property type="molecule type" value="Genomic_DNA"/>
</dbReference>
<keyword evidence="3" id="KW-1185">Reference proteome</keyword>
<organism evidence="2 3">
    <name type="scientific">Puccinia graminis f. sp. tritici (strain CRL 75-36-700-3 / race SCCL)</name>
    <name type="common">Black stem rust fungus</name>
    <dbReference type="NCBI Taxonomy" id="418459"/>
    <lineage>
        <taxon>Eukaryota</taxon>
        <taxon>Fungi</taxon>
        <taxon>Dikarya</taxon>
        <taxon>Basidiomycota</taxon>
        <taxon>Pucciniomycotina</taxon>
        <taxon>Pucciniomycetes</taxon>
        <taxon>Pucciniales</taxon>
        <taxon>Pucciniaceae</taxon>
        <taxon>Puccinia</taxon>
    </lineage>
</organism>
<dbReference type="KEGG" id="pgr:PGTG_14135"/>
<dbReference type="HOGENOM" id="CLU_1611596_0_0_1"/>
<evidence type="ECO:0000313" key="2">
    <source>
        <dbReference type="EMBL" id="EFP88796.2"/>
    </source>
</evidence>